<dbReference type="PANTHER" id="PTHR35004">
    <property type="entry name" value="TRANSPOSASE RV3428C-RELATED"/>
    <property type="match status" value="1"/>
</dbReference>
<dbReference type="PANTHER" id="PTHR35004:SF7">
    <property type="entry name" value="INTEGRASE PROTEIN"/>
    <property type="match status" value="1"/>
</dbReference>
<evidence type="ECO:0000259" key="2">
    <source>
        <dbReference type="PROSITE" id="PS50994"/>
    </source>
</evidence>
<organism evidence="3 4">
    <name type="scientific">Cellulomonas iranensis</name>
    <dbReference type="NCBI Taxonomy" id="76862"/>
    <lineage>
        <taxon>Bacteria</taxon>
        <taxon>Bacillati</taxon>
        <taxon>Actinomycetota</taxon>
        <taxon>Actinomycetes</taxon>
        <taxon>Micrococcales</taxon>
        <taxon>Cellulomonadaceae</taxon>
        <taxon>Cellulomonas</taxon>
    </lineage>
</organism>
<feature type="region of interest" description="Disordered" evidence="1">
    <location>
        <begin position="365"/>
        <end position="387"/>
    </location>
</feature>
<dbReference type="Gene3D" id="3.30.420.10">
    <property type="entry name" value="Ribonuclease H-like superfamily/Ribonuclease H"/>
    <property type="match status" value="1"/>
</dbReference>
<evidence type="ECO:0000256" key="1">
    <source>
        <dbReference type="SAM" id="MobiDB-lite"/>
    </source>
</evidence>
<dbReference type="InterPro" id="IPR001584">
    <property type="entry name" value="Integrase_cat-core"/>
</dbReference>
<dbReference type="EMBL" id="JAUSVM010000001">
    <property type="protein sequence ID" value="MDQ0426711.1"/>
    <property type="molecule type" value="Genomic_DNA"/>
</dbReference>
<dbReference type="Pfam" id="PF13683">
    <property type="entry name" value="rve_3"/>
    <property type="match status" value="1"/>
</dbReference>
<gene>
    <name evidence="3" type="ORF">JO380_003092</name>
</gene>
<dbReference type="InterPro" id="IPR009057">
    <property type="entry name" value="Homeodomain-like_sf"/>
</dbReference>
<dbReference type="PROSITE" id="PS50994">
    <property type="entry name" value="INTEGRASE"/>
    <property type="match status" value="1"/>
</dbReference>
<reference evidence="3 4" key="1">
    <citation type="submission" date="2023-07" db="EMBL/GenBank/DDBJ databases">
        <title>Sequencing the genomes of 1000 actinobacteria strains.</title>
        <authorList>
            <person name="Klenk H.-P."/>
        </authorList>
    </citation>
    <scope>NUCLEOTIDE SEQUENCE [LARGE SCALE GENOMIC DNA]</scope>
    <source>
        <strain evidence="3 4">DSM 14785</strain>
    </source>
</reference>
<dbReference type="SUPFAM" id="SSF53098">
    <property type="entry name" value="Ribonuclease H-like"/>
    <property type="match status" value="1"/>
</dbReference>
<evidence type="ECO:0000313" key="3">
    <source>
        <dbReference type="EMBL" id="MDQ0426711.1"/>
    </source>
</evidence>
<dbReference type="InterPro" id="IPR012337">
    <property type="entry name" value="RNaseH-like_sf"/>
</dbReference>
<dbReference type="SUPFAM" id="SSF46689">
    <property type="entry name" value="Homeodomain-like"/>
    <property type="match status" value="1"/>
</dbReference>
<dbReference type="InterPro" id="IPR036388">
    <property type="entry name" value="WH-like_DNA-bd_sf"/>
</dbReference>
<evidence type="ECO:0000313" key="4">
    <source>
        <dbReference type="Proteomes" id="UP001240250"/>
    </source>
</evidence>
<dbReference type="Proteomes" id="UP001240250">
    <property type="component" value="Unassembled WGS sequence"/>
</dbReference>
<proteinExistence type="predicted"/>
<comment type="caution">
    <text evidence="3">The sequence shown here is derived from an EMBL/GenBank/DDBJ whole genome shotgun (WGS) entry which is preliminary data.</text>
</comment>
<dbReference type="Gene3D" id="1.10.10.10">
    <property type="entry name" value="Winged helix-like DNA-binding domain superfamily/Winged helix DNA-binding domain"/>
    <property type="match status" value="1"/>
</dbReference>
<dbReference type="Pfam" id="PF13565">
    <property type="entry name" value="HTH_32"/>
    <property type="match status" value="1"/>
</dbReference>
<dbReference type="InterPro" id="IPR047656">
    <property type="entry name" value="IS481-like_transpos"/>
</dbReference>
<sequence>MAEQRYKAVSAVIADGRTITEVAASWGISRQTLHVWLARYEAGGLEALVDRSHRPVSCPHQMDPDDEVAVLEMRRTHPGWGPVRIVHELARRDIVVSRSGVYRALRRAELIVTGGRRRRDEHWRRWERGRAMELWQMDVVAGVVLVNGTSTKCLTGIDDHSRFCVCARLMPAERTRFVCEGLSDALDQHGVPEQILTDNGKVFTGRFNHPPVEVLFDAICRRNGIEHLLTQPRSPTTTGKIERFHRTLRTEFGTSRQFATFAEAQDALDRWVAFYNTDRPHQAIAMATPAARFAGAAHRERAPEPDRTGPQWVARKVSTVGVVCVSWQQVSVGVHRAGERCDVLVGPDTLQFWVGNELLRTVQRTSTGPVRNKRALGGALTKTRRAH</sequence>
<name>A0ABU0GPN0_9CELL</name>
<feature type="domain" description="Integrase catalytic" evidence="2">
    <location>
        <begin position="125"/>
        <end position="297"/>
    </location>
</feature>
<keyword evidence="4" id="KW-1185">Reference proteome</keyword>
<protein>
    <submittedName>
        <fullName evidence="3">Transposase InsO family protein</fullName>
    </submittedName>
</protein>
<dbReference type="InterPro" id="IPR036397">
    <property type="entry name" value="RNaseH_sf"/>
</dbReference>
<dbReference type="NCBIfam" id="NF033577">
    <property type="entry name" value="transpos_IS481"/>
    <property type="match status" value="1"/>
</dbReference>
<accession>A0ABU0GPN0</accession>